<name>A0A8K0DJN0_IGNLU</name>
<evidence type="ECO:0000256" key="2">
    <source>
        <dbReference type="ARBA" id="ARBA00006079"/>
    </source>
</evidence>
<evidence type="ECO:0000256" key="3">
    <source>
        <dbReference type="ARBA" id="ARBA00023015"/>
    </source>
</evidence>
<evidence type="ECO:0000313" key="10">
    <source>
        <dbReference type="EMBL" id="KAF2904551.1"/>
    </source>
</evidence>
<dbReference type="SUPFAM" id="SSF57959">
    <property type="entry name" value="Leucine zipper domain"/>
    <property type="match status" value="1"/>
</dbReference>
<keyword evidence="7" id="KW-0175">Coiled coil</keyword>
<dbReference type="OrthoDB" id="361013at2759"/>
<comment type="subcellular location">
    <subcellularLocation>
        <location evidence="1">Nucleus</location>
    </subcellularLocation>
</comment>
<protein>
    <recommendedName>
        <fullName evidence="9">BZIP domain-containing protein</fullName>
    </recommendedName>
</protein>
<comment type="caution">
    <text evidence="10">The sequence shown here is derived from an EMBL/GenBank/DDBJ whole genome shotgun (WGS) entry which is preliminary data.</text>
</comment>
<dbReference type="PANTHER" id="PTHR11988">
    <property type="entry name" value="THYROTROPH EMBRYONIC FACTOR RELATED"/>
    <property type="match status" value="1"/>
</dbReference>
<feature type="domain" description="BZIP" evidence="9">
    <location>
        <begin position="171"/>
        <end position="234"/>
    </location>
</feature>
<dbReference type="SMART" id="SM00338">
    <property type="entry name" value="BRLZ"/>
    <property type="match status" value="1"/>
</dbReference>
<feature type="compositionally biased region" description="Low complexity" evidence="8">
    <location>
        <begin position="61"/>
        <end position="74"/>
    </location>
</feature>
<dbReference type="GO" id="GO:0000978">
    <property type="term" value="F:RNA polymerase II cis-regulatory region sequence-specific DNA binding"/>
    <property type="evidence" value="ECO:0007669"/>
    <property type="project" value="TreeGrafter"/>
</dbReference>
<dbReference type="PROSITE" id="PS50217">
    <property type="entry name" value="BZIP"/>
    <property type="match status" value="1"/>
</dbReference>
<evidence type="ECO:0000256" key="6">
    <source>
        <dbReference type="ARBA" id="ARBA00023242"/>
    </source>
</evidence>
<dbReference type="AlphaFoldDB" id="A0A8K0DJN0"/>
<dbReference type="InterPro" id="IPR040223">
    <property type="entry name" value="PAR_bZIP"/>
</dbReference>
<dbReference type="InterPro" id="IPR004827">
    <property type="entry name" value="bZIP"/>
</dbReference>
<comment type="similarity">
    <text evidence="2">Belongs to the bZIP family. NFIL3 subfamily.</text>
</comment>
<evidence type="ECO:0000256" key="8">
    <source>
        <dbReference type="SAM" id="MobiDB-lite"/>
    </source>
</evidence>
<feature type="compositionally biased region" description="Basic and acidic residues" evidence="8">
    <location>
        <begin position="168"/>
        <end position="193"/>
    </location>
</feature>
<evidence type="ECO:0000256" key="1">
    <source>
        <dbReference type="ARBA" id="ARBA00004123"/>
    </source>
</evidence>
<evidence type="ECO:0000313" key="11">
    <source>
        <dbReference type="Proteomes" id="UP000801492"/>
    </source>
</evidence>
<keyword evidence="6" id="KW-0539">Nucleus</keyword>
<dbReference type="GO" id="GO:0005634">
    <property type="term" value="C:nucleus"/>
    <property type="evidence" value="ECO:0007669"/>
    <property type="project" value="UniProtKB-SubCell"/>
</dbReference>
<feature type="compositionally biased region" description="Polar residues" evidence="8">
    <location>
        <begin position="39"/>
        <end position="52"/>
    </location>
</feature>
<dbReference type="Gene3D" id="1.20.5.170">
    <property type="match status" value="1"/>
</dbReference>
<reference evidence="10" key="1">
    <citation type="submission" date="2019-08" db="EMBL/GenBank/DDBJ databases">
        <title>The genome of the North American firefly Photinus pyralis.</title>
        <authorList>
            <consortium name="Photinus pyralis genome working group"/>
            <person name="Fallon T.R."/>
            <person name="Sander Lower S.E."/>
            <person name="Weng J.-K."/>
        </authorList>
    </citation>
    <scope>NUCLEOTIDE SEQUENCE</scope>
    <source>
        <strain evidence="10">TRF0915ILg1</strain>
        <tissue evidence="10">Whole body</tissue>
    </source>
</reference>
<proteinExistence type="inferred from homology"/>
<gene>
    <name evidence="10" type="ORF">ILUMI_01624</name>
</gene>
<dbReference type="FunFam" id="1.20.5.170:FF:000025">
    <property type="entry name" value="nuclear factor interleukin-3-regulated protein-like"/>
    <property type="match status" value="1"/>
</dbReference>
<dbReference type="CDD" id="cd14695">
    <property type="entry name" value="bZIP_HLF"/>
    <property type="match status" value="1"/>
</dbReference>
<accession>A0A8K0DJN0</accession>
<evidence type="ECO:0000256" key="4">
    <source>
        <dbReference type="ARBA" id="ARBA00023125"/>
    </source>
</evidence>
<feature type="coiled-coil region" evidence="7">
    <location>
        <begin position="203"/>
        <end position="230"/>
    </location>
</feature>
<feature type="region of interest" description="Disordered" evidence="8">
    <location>
        <begin position="162"/>
        <end position="193"/>
    </location>
</feature>
<keyword evidence="4" id="KW-0238">DNA-binding</keyword>
<dbReference type="PANTHER" id="PTHR11988:SF27">
    <property type="entry name" value="GH27708P"/>
    <property type="match status" value="1"/>
</dbReference>
<keyword evidence="3" id="KW-0805">Transcription regulation</keyword>
<dbReference type="GO" id="GO:0000981">
    <property type="term" value="F:DNA-binding transcription factor activity, RNA polymerase II-specific"/>
    <property type="evidence" value="ECO:0007669"/>
    <property type="project" value="TreeGrafter"/>
</dbReference>
<dbReference type="Proteomes" id="UP000801492">
    <property type="component" value="Unassembled WGS sequence"/>
</dbReference>
<sequence>MASNQGKMISSPEPLDCSSPILDLCIRKRSRSRSPSPPTSQLETNNNTSPVHSSIHPELASSTSCGISSSSPDSENSVMSASPNPYYDHYPQSIVPTTTSNRLKAPRPFKAYPKDPLSLASGVNTAVFGENSVQAYVQFRHSLLARVQATNGITNKNMRRMSQTTNNNRHDPNYWEKRRKNNEAAKRSRDARRAKEDEIAIRAAFLEQENFQLRCELATTQKELNLLREKLPVYGPKITNPYAGFEYNH</sequence>
<evidence type="ECO:0000259" key="9">
    <source>
        <dbReference type="PROSITE" id="PS50217"/>
    </source>
</evidence>
<organism evidence="10 11">
    <name type="scientific">Ignelater luminosus</name>
    <name type="common">Cucubano</name>
    <name type="synonym">Pyrophorus luminosus</name>
    <dbReference type="NCBI Taxonomy" id="2038154"/>
    <lineage>
        <taxon>Eukaryota</taxon>
        <taxon>Metazoa</taxon>
        <taxon>Ecdysozoa</taxon>
        <taxon>Arthropoda</taxon>
        <taxon>Hexapoda</taxon>
        <taxon>Insecta</taxon>
        <taxon>Pterygota</taxon>
        <taxon>Neoptera</taxon>
        <taxon>Endopterygota</taxon>
        <taxon>Coleoptera</taxon>
        <taxon>Polyphaga</taxon>
        <taxon>Elateriformia</taxon>
        <taxon>Elateroidea</taxon>
        <taxon>Elateridae</taxon>
        <taxon>Agrypninae</taxon>
        <taxon>Pyrophorini</taxon>
        <taxon>Ignelater</taxon>
    </lineage>
</organism>
<evidence type="ECO:0000256" key="5">
    <source>
        <dbReference type="ARBA" id="ARBA00023163"/>
    </source>
</evidence>
<evidence type="ECO:0000256" key="7">
    <source>
        <dbReference type="SAM" id="Coils"/>
    </source>
</evidence>
<keyword evidence="11" id="KW-1185">Reference proteome</keyword>
<keyword evidence="5" id="KW-0804">Transcription</keyword>
<dbReference type="EMBL" id="VTPC01000739">
    <property type="protein sequence ID" value="KAF2904551.1"/>
    <property type="molecule type" value="Genomic_DNA"/>
</dbReference>
<dbReference type="InterPro" id="IPR046347">
    <property type="entry name" value="bZIP_sf"/>
</dbReference>
<feature type="region of interest" description="Disordered" evidence="8">
    <location>
        <begin position="26"/>
        <end position="111"/>
    </location>
</feature>
<dbReference type="Pfam" id="PF07716">
    <property type="entry name" value="bZIP_2"/>
    <property type="match status" value="1"/>
</dbReference>